<proteinExistence type="predicted"/>
<evidence type="ECO:0000313" key="2">
    <source>
        <dbReference type="Proteomes" id="UP000594262"/>
    </source>
</evidence>
<dbReference type="AlphaFoldDB" id="A0A7M5TSL6"/>
<keyword evidence="2" id="KW-1185">Reference proteome</keyword>
<protein>
    <submittedName>
        <fullName evidence="1">Uncharacterized protein</fullName>
    </submittedName>
</protein>
<organism evidence="1 2">
    <name type="scientific">Clytia hemisphaerica</name>
    <dbReference type="NCBI Taxonomy" id="252671"/>
    <lineage>
        <taxon>Eukaryota</taxon>
        <taxon>Metazoa</taxon>
        <taxon>Cnidaria</taxon>
        <taxon>Hydrozoa</taxon>
        <taxon>Hydroidolina</taxon>
        <taxon>Leptothecata</taxon>
        <taxon>Obeliida</taxon>
        <taxon>Clytiidae</taxon>
        <taxon>Clytia</taxon>
    </lineage>
</organism>
<dbReference type="EnsemblMetazoa" id="CLYHEMT001227.1">
    <property type="protein sequence ID" value="CLYHEMP001227.1"/>
    <property type="gene ID" value="CLYHEMG001227"/>
</dbReference>
<dbReference type="Proteomes" id="UP000594262">
    <property type="component" value="Unplaced"/>
</dbReference>
<evidence type="ECO:0000313" key="1">
    <source>
        <dbReference type="EnsemblMetazoa" id="CLYHEMP001227.1"/>
    </source>
</evidence>
<sequence length="165" mass="18167">MTDGDARGFLILCDTNLERKVGNLVSDLSEAEEIIIKTIEDVPSARGGPDFGKQLQTLLSWAHGVIIVSSQNLSSFIDKKKTDNLPALLKTNSKGSQKVLEKFLKEESKKVLHKLIIISVDGDKTLPKHLVGKVEIIEKGGDDKTKSDIFVNKIKSQLAKNMNNI</sequence>
<accession>A0A7M5TSL6</accession>
<name>A0A7M5TSL6_9CNID</name>
<reference evidence="1" key="1">
    <citation type="submission" date="2021-01" db="UniProtKB">
        <authorList>
            <consortium name="EnsemblMetazoa"/>
        </authorList>
    </citation>
    <scope>IDENTIFICATION</scope>
</reference>